<dbReference type="OrthoDB" id="5409998at2759"/>
<feature type="compositionally biased region" description="Low complexity" evidence="1">
    <location>
        <begin position="282"/>
        <end position="298"/>
    </location>
</feature>
<feature type="compositionally biased region" description="Low complexity" evidence="1">
    <location>
        <begin position="401"/>
        <end position="413"/>
    </location>
</feature>
<feature type="region of interest" description="Disordered" evidence="1">
    <location>
        <begin position="282"/>
        <end position="416"/>
    </location>
</feature>
<comment type="caution">
    <text evidence="2">The sequence shown here is derived from an EMBL/GenBank/DDBJ whole genome shotgun (WGS) entry which is preliminary data.</text>
</comment>
<dbReference type="EMBL" id="LGSR01000020">
    <property type="protein sequence ID" value="KOS19097.1"/>
    <property type="molecule type" value="Genomic_DNA"/>
</dbReference>
<accession>A0A0M8MXX7</accession>
<feature type="compositionally biased region" description="Low complexity" evidence="1">
    <location>
        <begin position="176"/>
        <end position="186"/>
    </location>
</feature>
<dbReference type="AlphaFoldDB" id="A0A0M8MXX7"/>
<gene>
    <name evidence="2" type="ORF">ESCO_001110</name>
</gene>
<evidence type="ECO:0000313" key="3">
    <source>
        <dbReference type="Proteomes" id="UP000053831"/>
    </source>
</evidence>
<protein>
    <submittedName>
        <fullName evidence="2">Uncharacterized protein</fullName>
    </submittedName>
</protein>
<evidence type="ECO:0000256" key="1">
    <source>
        <dbReference type="SAM" id="MobiDB-lite"/>
    </source>
</evidence>
<proteinExistence type="predicted"/>
<feature type="compositionally biased region" description="Basic and acidic residues" evidence="1">
    <location>
        <begin position="316"/>
        <end position="338"/>
    </location>
</feature>
<feature type="region of interest" description="Disordered" evidence="1">
    <location>
        <begin position="162"/>
        <end position="204"/>
    </location>
</feature>
<feature type="compositionally biased region" description="Gly residues" evidence="1">
    <location>
        <begin position="385"/>
        <end position="400"/>
    </location>
</feature>
<dbReference type="STRING" id="150374.A0A0M8MXX7"/>
<sequence length="438" mass="45504">MAAPNPRDPLDALQSLIDDVLIQTGKALRASRKDAQGSLSQTPEMMAQPRLPETIRQYHCALDQLESEILRAKSVLLRDLNQVQERKRLFIKPDPQPVEPQSKLPIAIDLDSPSPPATKVDGSMPPAHEAPRPLMAPFPNMSIDPPNDPGQMDIITAATAAGATQPQPAPLPMSLDPPSGNPSNPGGHPGGPLPPPAPDSDLKMDLHHSTAVMPGTSGMNFTDMEFSLAPPPSADHQAPANPNDTAFDLATFAPADGRDDALGMMATNFSSGNINMNVNVNMNMNNSTSNNANANANNAPPPSLAAQHPPSLSNPDAHEKVEDKKGEAADSSKFHDLFGNDSGAADGMDFDFSLGGGEETFSGPDSNNINNNNTGGGAFDFPMDGAGGINTGTTTGGGSGSNSSSDAIINNGGMSSSEFDAIMLGPDLSATLPSGRLD</sequence>
<dbReference type="Proteomes" id="UP000053831">
    <property type="component" value="Unassembled WGS sequence"/>
</dbReference>
<evidence type="ECO:0000313" key="2">
    <source>
        <dbReference type="EMBL" id="KOS19097.1"/>
    </source>
</evidence>
<feature type="region of interest" description="Disordered" evidence="1">
    <location>
        <begin position="106"/>
        <end position="149"/>
    </location>
</feature>
<organism evidence="2 3">
    <name type="scientific">Escovopsis weberi</name>
    <dbReference type="NCBI Taxonomy" id="150374"/>
    <lineage>
        <taxon>Eukaryota</taxon>
        <taxon>Fungi</taxon>
        <taxon>Dikarya</taxon>
        <taxon>Ascomycota</taxon>
        <taxon>Pezizomycotina</taxon>
        <taxon>Sordariomycetes</taxon>
        <taxon>Hypocreomycetidae</taxon>
        <taxon>Hypocreales</taxon>
        <taxon>Hypocreaceae</taxon>
        <taxon>Escovopsis</taxon>
    </lineage>
</organism>
<keyword evidence="3" id="KW-1185">Reference proteome</keyword>
<name>A0A0M8MXX7_ESCWE</name>
<reference evidence="2 3" key="1">
    <citation type="submission" date="2015-07" db="EMBL/GenBank/DDBJ databases">
        <title>The genome of the fungus Escovopsis weberi, a specialized disease agent of ant agriculture.</title>
        <authorList>
            <person name="de Man T.J."/>
            <person name="Stajich J.E."/>
            <person name="Kubicek C.P."/>
            <person name="Chenthamara K."/>
            <person name="Atanasova L."/>
            <person name="Druzhinina I.S."/>
            <person name="Birnbaum S."/>
            <person name="Barribeau S.M."/>
            <person name="Teiling C."/>
            <person name="Suen G."/>
            <person name="Currie C."/>
            <person name="Gerardo N.M."/>
        </authorList>
    </citation>
    <scope>NUCLEOTIDE SEQUENCE [LARGE SCALE GENOMIC DNA]</scope>
</reference>